<proteinExistence type="predicted"/>
<protein>
    <submittedName>
        <fullName evidence="1">Uncharacterized protein</fullName>
    </submittedName>
</protein>
<keyword evidence="2" id="KW-1185">Reference proteome</keyword>
<dbReference type="AlphaFoldDB" id="F9QDL9"/>
<name>F9QDL9_9BACT</name>
<dbReference type="STRING" id="1034808.GIG_00220"/>
<dbReference type="Proteomes" id="UP000005055">
    <property type="component" value="Unassembled WGS sequence"/>
</dbReference>
<dbReference type="GeneID" id="65654203"/>
<dbReference type="EMBL" id="AFVJ01000023">
    <property type="protein sequence ID" value="EGS29146.1"/>
    <property type="molecule type" value="Genomic_DNA"/>
</dbReference>
<dbReference type="RefSeq" id="WP_006886590.1">
    <property type="nucleotide sequence ID" value="NZ_AFVJ01000023.1"/>
</dbReference>
<accession>F9QDL9</accession>
<gene>
    <name evidence="1" type="ORF">GIG_00220</name>
</gene>
<sequence length="45" mass="5353">MSPINDTCDTKKHNIKQFNTVKKLDSKENTIKKFEKTLTEWLDKI</sequence>
<evidence type="ECO:0000313" key="1">
    <source>
        <dbReference type="EMBL" id="EGS29146.1"/>
    </source>
</evidence>
<comment type="caution">
    <text evidence="1">The sequence shown here is derived from an EMBL/GenBank/DDBJ whole genome shotgun (WGS) entry which is preliminary data.</text>
</comment>
<organism evidence="1 2">
    <name type="scientific">Mycoplasmopsis anatis 1340</name>
    <dbReference type="NCBI Taxonomy" id="1034808"/>
    <lineage>
        <taxon>Bacteria</taxon>
        <taxon>Bacillati</taxon>
        <taxon>Mycoplasmatota</taxon>
        <taxon>Mycoplasmoidales</taxon>
        <taxon>Metamycoplasmataceae</taxon>
        <taxon>Mycoplasmopsis</taxon>
    </lineage>
</organism>
<reference evidence="1 2" key="1">
    <citation type="journal article" date="2011" name="J. Bacteriol.">
        <title>Genome Sequence of Duck Pathogen Mycoplasma anatis Strain 1340.</title>
        <authorList>
            <person name="Guo Z."/>
            <person name="Chen P."/>
            <person name="Ren P."/>
            <person name="Kuang S."/>
            <person name="Zhou Z."/>
            <person name="Li Z."/>
            <person name="Liu M."/>
            <person name="Shi D."/>
            <person name="Xiao Y."/>
            <person name="Wang X."/>
            <person name="Zhou R."/>
            <person name="Jin H."/>
            <person name="Bi D."/>
        </authorList>
    </citation>
    <scope>NUCLEOTIDE SEQUENCE [LARGE SCALE GENOMIC DNA]</scope>
    <source>
        <strain evidence="1 2">1340</strain>
    </source>
</reference>
<evidence type="ECO:0000313" key="2">
    <source>
        <dbReference type="Proteomes" id="UP000005055"/>
    </source>
</evidence>